<dbReference type="InterPro" id="IPR035965">
    <property type="entry name" value="PAS-like_dom_sf"/>
</dbReference>
<accession>A0ABX6K4W7</accession>
<evidence type="ECO:0000259" key="6">
    <source>
        <dbReference type="PROSITE" id="PS50111"/>
    </source>
</evidence>
<dbReference type="PANTHER" id="PTHR43531">
    <property type="entry name" value="PROTEIN ICFG"/>
    <property type="match status" value="1"/>
</dbReference>
<dbReference type="SUPFAM" id="SSF55785">
    <property type="entry name" value="PYP-like sensor domain (PAS domain)"/>
    <property type="match status" value="1"/>
</dbReference>
<dbReference type="InterPro" id="IPR004090">
    <property type="entry name" value="Chemotax_Me-accpt_rcpt"/>
</dbReference>
<evidence type="ECO:0000256" key="5">
    <source>
        <dbReference type="SAM" id="MobiDB-lite"/>
    </source>
</evidence>
<dbReference type="EMBL" id="CP050266">
    <property type="protein sequence ID" value="QIR05363.1"/>
    <property type="molecule type" value="Genomic_DNA"/>
</dbReference>
<feature type="region of interest" description="Disordered" evidence="5">
    <location>
        <begin position="747"/>
        <end position="799"/>
    </location>
</feature>
<dbReference type="SUPFAM" id="SSF58104">
    <property type="entry name" value="Methyl-accepting chemotaxis protein (MCP) signaling domain"/>
    <property type="match status" value="1"/>
</dbReference>
<dbReference type="InterPro" id="IPR000014">
    <property type="entry name" value="PAS"/>
</dbReference>
<evidence type="ECO:0000256" key="4">
    <source>
        <dbReference type="PROSITE-ProRule" id="PRU00284"/>
    </source>
</evidence>
<organism evidence="10 11">
    <name type="scientific">Salinivibrio costicola</name>
    <name type="common">Vibrio costicola</name>
    <dbReference type="NCBI Taxonomy" id="51367"/>
    <lineage>
        <taxon>Bacteria</taxon>
        <taxon>Pseudomonadati</taxon>
        <taxon>Pseudomonadota</taxon>
        <taxon>Gammaproteobacteria</taxon>
        <taxon>Vibrionales</taxon>
        <taxon>Vibrionaceae</taxon>
        <taxon>Salinivibrio</taxon>
    </lineage>
</organism>
<feature type="compositionally biased region" description="Polar residues" evidence="5">
    <location>
        <begin position="747"/>
        <end position="757"/>
    </location>
</feature>
<dbReference type="Pfam" id="PF18947">
    <property type="entry name" value="HAMP_2"/>
    <property type="match status" value="1"/>
</dbReference>
<keyword evidence="11" id="KW-1185">Reference proteome</keyword>
<dbReference type="Gene3D" id="1.10.287.950">
    <property type="entry name" value="Methyl-accepting chemotaxis protein"/>
    <property type="match status" value="1"/>
</dbReference>
<evidence type="ECO:0000259" key="8">
    <source>
        <dbReference type="PROSITE" id="PS50192"/>
    </source>
</evidence>
<comment type="similarity">
    <text evidence="3">Belongs to the methyl-accepting chemotaxis (MCP) protein family.</text>
</comment>
<sequence length="799" mass="88025">MAWFKREVQQEQQTQQTKQNVQLLAALNVAPAALIMLDNQLQITLINRRALQLLQCYQAAIRERGNTEFTAQSDMLFGKPMSAVLPSDLVDYQQWQQLLDDKPSVQNIEIGAGKLRVSASKVTDGQGFSVELSDITARAHQSEEHSLLKGALDNTHSAFVILGTHGEITHVNEQTVRLCKQHEQTFRSKNNAFVANRDDIIGKQIDYLFPQLQRDTFLSPNNLPINRDIRFKSARFEFHATASYDRHGSHIGTTIEWRDVTERRKKEAERSLLAAVVEGMTTNVMLADKDGIIRYLNPAVTDLFNSREEEMRQIYPGFSADKLVGTSIDQFHKNPAHQLSIIASPERMPFKAEITVGEVEFALNCIALYDDDGEYIGPALQWEDITEQMDGQRQVERLIAKAAEGNLSDRMNTKKYRGSMAKLGNGINQLLDSFVDPLNECIRVMRGVSKGDLKINMPEDYKGDFEDLSQAVNASINNLRNMVEKITHSSARVASASAEIAEGNNDLSERTEEQAANLQETAASMEQMTATVKQNAESAASANTLSSKTSEKARKGGEVVKETVEAMAEINDASKKIADIIGVIDEIAFQTNLLALNAAVEAARAGEQGRGFAVVAGEVRNLAQRSAGAAKEIKELIKDSVEKVTQGSKLVDESGEMLEEIVSSVMEVSQLIDKINAASQEQATGIDEITRSVARMDQMTQQNAALVEEAAASSQSMRDESAELINLIGFFQIDIDAEKLVDKQLAQSNAKPASPRSSVAVKKEPAPYRNGEAAPAARLKAVNSGKSATSEVSDEWEEF</sequence>
<feature type="compositionally biased region" description="Polar residues" evidence="5">
    <location>
        <begin position="532"/>
        <end position="548"/>
    </location>
</feature>
<feature type="region of interest" description="Disordered" evidence="5">
    <location>
        <begin position="532"/>
        <end position="554"/>
    </location>
</feature>
<dbReference type="SMART" id="SM00283">
    <property type="entry name" value="MA"/>
    <property type="match status" value="1"/>
</dbReference>
<feature type="domain" description="T-SNARE coiled-coil homology" evidence="8">
    <location>
        <begin position="648"/>
        <end position="710"/>
    </location>
</feature>
<dbReference type="Proteomes" id="UP000501408">
    <property type="component" value="Chromosome 1"/>
</dbReference>
<dbReference type="InterPro" id="IPR000727">
    <property type="entry name" value="T_SNARE_dom"/>
</dbReference>
<evidence type="ECO:0000259" key="7">
    <source>
        <dbReference type="PROSITE" id="PS50112"/>
    </source>
</evidence>
<dbReference type="PANTHER" id="PTHR43531:SF14">
    <property type="entry name" value="METHYL-ACCEPTING CHEMOTAXIS PROTEIN I-RELATED"/>
    <property type="match status" value="1"/>
</dbReference>
<evidence type="ECO:0000256" key="1">
    <source>
        <dbReference type="ARBA" id="ARBA00022481"/>
    </source>
</evidence>
<protein>
    <submittedName>
        <fullName evidence="10">PAS domain-containing protein</fullName>
    </submittedName>
</protein>
<keyword evidence="2 4" id="KW-0807">Transducer</keyword>
<dbReference type="Gene3D" id="3.30.450.20">
    <property type="entry name" value="PAS domain"/>
    <property type="match status" value="3"/>
</dbReference>
<dbReference type="PROSITE" id="PS50885">
    <property type="entry name" value="HAMP"/>
    <property type="match status" value="1"/>
</dbReference>
<dbReference type="Pfam" id="PF13188">
    <property type="entry name" value="PAS_8"/>
    <property type="match status" value="2"/>
</dbReference>
<dbReference type="InterPro" id="IPR051310">
    <property type="entry name" value="MCP_chemotaxis"/>
</dbReference>
<evidence type="ECO:0000256" key="3">
    <source>
        <dbReference type="ARBA" id="ARBA00029447"/>
    </source>
</evidence>
<dbReference type="PROSITE" id="PS50192">
    <property type="entry name" value="T_SNARE"/>
    <property type="match status" value="1"/>
</dbReference>
<evidence type="ECO:0000313" key="10">
    <source>
        <dbReference type="EMBL" id="QIR05363.1"/>
    </source>
</evidence>
<evidence type="ECO:0000256" key="2">
    <source>
        <dbReference type="ARBA" id="ARBA00023224"/>
    </source>
</evidence>
<dbReference type="InterPro" id="IPR004089">
    <property type="entry name" value="MCPsignal_dom"/>
</dbReference>
<name>A0ABX6K4W7_SALCS</name>
<feature type="domain" description="HAMP" evidence="9">
    <location>
        <begin position="432"/>
        <end position="484"/>
    </location>
</feature>
<dbReference type="Pfam" id="PF00015">
    <property type="entry name" value="MCPsignal"/>
    <property type="match status" value="1"/>
</dbReference>
<evidence type="ECO:0000313" key="11">
    <source>
        <dbReference type="Proteomes" id="UP000501408"/>
    </source>
</evidence>
<dbReference type="PRINTS" id="PR00260">
    <property type="entry name" value="CHEMTRNSDUCR"/>
</dbReference>
<dbReference type="RefSeq" id="WP_167313998.1">
    <property type="nucleotide sequence ID" value="NZ_CP050266.1"/>
</dbReference>
<feature type="domain" description="Methyl-accepting transducer" evidence="6">
    <location>
        <begin position="489"/>
        <end position="718"/>
    </location>
</feature>
<dbReference type="CDD" id="cd00130">
    <property type="entry name" value="PAS"/>
    <property type="match status" value="1"/>
</dbReference>
<dbReference type="SMART" id="SM00091">
    <property type="entry name" value="PAS"/>
    <property type="match status" value="3"/>
</dbReference>
<dbReference type="InterPro" id="IPR003660">
    <property type="entry name" value="HAMP_dom"/>
</dbReference>
<proteinExistence type="inferred from homology"/>
<dbReference type="PROSITE" id="PS50111">
    <property type="entry name" value="CHEMOTAXIS_TRANSDUC_2"/>
    <property type="match status" value="1"/>
</dbReference>
<evidence type="ECO:0000259" key="9">
    <source>
        <dbReference type="PROSITE" id="PS50885"/>
    </source>
</evidence>
<dbReference type="PROSITE" id="PS50112">
    <property type="entry name" value="PAS"/>
    <property type="match status" value="1"/>
</dbReference>
<dbReference type="CDD" id="cd11386">
    <property type="entry name" value="MCP_signal"/>
    <property type="match status" value="1"/>
</dbReference>
<reference evidence="10 11" key="1">
    <citation type="submission" date="2020-03" db="EMBL/GenBank/DDBJ databases">
        <title>Genome mining reveals the biosynthetic pathways of PHA and ectoines of the halophilic strain Salinivibrio costicola M318 isolated from fermented shrimp paste.</title>
        <authorList>
            <person name="Doan T.V."/>
            <person name="Tran L.T."/>
            <person name="Trieu T.A."/>
            <person name="Nguyen Q.V."/>
            <person name="Quach T.N."/>
            <person name="Phi T.Q."/>
            <person name="Kumar S."/>
        </authorList>
    </citation>
    <scope>NUCLEOTIDE SEQUENCE [LARGE SCALE GENOMIC DNA]</scope>
    <source>
        <strain evidence="10 11">M318</strain>
    </source>
</reference>
<keyword evidence="1" id="KW-0488">Methylation</keyword>
<gene>
    <name evidence="10" type="ORF">HBA18_02580</name>
</gene>
<feature type="domain" description="PAS" evidence="7">
    <location>
        <begin position="269"/>
        <end position="311"/>
    </location>
</feature>